<dbReference type="SUPFAM" id="SSF53850">
    <property type="entry name" value="Periplasmic binding protein-like II"/>
    <property type="match status" value="1"/>
</dbReference>
<name>A0A090RRE7_9VIBR</name>
<evidence type="ECO:0000259" key="3">
    <source>
        <dbReference type="Pfam" id="PF12793"/>
    </source>
</evidence>
<dbReference type="GO" id="GO:1904680">
    <property type="term" value="F:peptide transmembrane transporter activity"/>
    <property type="evidence" value="ECO:0007669"/>
    <property type="project" value="TreeGrafter"/>
</dbReference>
<dbReference type="Pfam" id="PF00496">
    <property type="entry name" value="SBP_bac_5"/>
    <property type="match status" value="1"/>
</dbReference>
<reference evidence="4 5" key="1">
    <citation type="submission" date="2014-09" db="EMBL/GenBank/DDBJ databases">
        <title>Vibrio maritimus JCM 19235. (C45) whole genome shotgun sequence.</title>
        <authorList>
            <person name="Sawabe T."/>
            <person name="Meirelles P."/>
            <person name="Nakanishi M."/>
            <person name="Sayaka M."/>
            <person name="Hattori M."/>
            <person name="Ohkuma M."/>
        </authorList>
    </citation>
    <scope>NUCLEOTIDE SEQUENCE [LARGE SCALE GENOMIC DNA]</scope>
    <source>
        <strain evidence="5">JCM19235</strain>
    </source>
</reference>
<dbReference type="GO" id="GO:0003677">
    <property type="term" value="F:DNA binding"/>
    <property type="evidence" value="ECO:0007669"/>
    <property type="project" value="UniProtKB-KW"/>
</dbReference>
<dbReference type="PANTHER" id="PTHR30290:SF72">
    <property type="entry name" value="HTH-TYPE TRANSCRIPTIONAL REGULATOR SGRR"/>
    <property type="match status" value="1"/>
</dbReference>
<dbReference type="Pfam" id="PF12793">
    <property type="entry name" value="SgrR_N"/>
    <property type="match status" value="1"/>
</dbReference>
<dbReference type="InterPro" id="IPR000914">
    <property type="entry name" value="SBP_5_dom"/>
</dbReference>
<dbReference type="STRING" id="990268.JCM19235_5687"/>
<gene>
    <name evidence="4" type="ORF">JCM19235_5687</name>
</gene>
<evidence type="ECO:0000256" key="1">
    <source>
        <dbReference type="ARBA" id="ARBA00023125"/>
    </source>
</evidence>
<dbReference type="PANTHER" id="PTHR30290">
    <property type="entry name" value="PERIPLASMIC BINDING COMPONENT OF ABC TRANSPORTER"/>
    <property type="match status" value="1"/>
</dbReference>
<protein>
    <submittedName>
        <fullName evidence="4">Putative transport protein</fullName>
    </submittedName>
</protein>
<dbReference type="GO" id="GO:0015833">
    <property type="term" value="P:peptide transport"/>
    <property type="evidence" value="ECO:0007669"/>
    <property type="project" value="TreeGrafter"/>
</dbReference>
<sequence>MKDERALQYYERLLSLGSKNLDAERSVSNNEYHLPLADVAEVLFTTARHARTVLQALQQRGWLTWNPKVGRNQRSHLMLHFDAKTLRQQLGRELIEQGQYESAFSLLHGDQQQFSQLLQQTSGTMVREGQLHIQLTYQRAFQPILPHKPLRNSERFLVRQIYSCLTACDHEGNVSPQLAHHWTVNENHTQWRFYLRPRLEFHSGLALTPEVVAELFSKLKSLPEYNAELAHLKAVNFGHQTVTFELDRPDCSFDALVSDLRYSIQPKATGGFRGASRGWMRRISSHRAFG</sequence>
<dbReference type="EMBL" id="BBMR01000001">
    <property type="protein sequence ID" value="GAL17138.1"/>
    <property type="molecule type" value="Genomic_DNA"/>
</dbReference>
<dbReference type="InterPro" id="IPR025370">
    <property type="entry name" value="SgrR_HTH_N"/>
</dbReference>
<comment type="caution">
    <text evidence="4">The sequence shown here is derived from an EMBL/GenBank/DDBJ whole genome shotgun (WGS) entry which is preliminary data.</text>
</comment>
<keyword evidence="1" id="KW-0238">DNA-binding</keyword>
<feature type="domain" description="Solute-binding protein family 5" evidence="2">
    <location>
        <begin position="174"/>
        <end position="265"/>
    </location>
</feature>
<evidence type="ECO:0000313" key="4">
    <source>
        <dbReference type="EMBL" id="GAL17138.1"/>
    </source>
</evidence>
<proteinExistence type="predicted"/>
<dbReference type="Proteomes" id="UP000029228">
    <property type="component" value="Unassembled WGS sequence"/>
</dbReference>
<dbReference type="AlphaFoldDB" id="A0A090RRE7"/>
<organism evidence="4 5">
    <name type="scientific">Vibrio maritimus</name>
    <dbReference type="NCBI Taxonomy" id="990268"/>
    <lineage>
        <taxon>Bacteria</taxon>
        <taxon>Pseudomonadati</taxon>
        <taxon>Pseudomonadota</taxon>
        <taxon>Gammaproteobacteria</taxon>
        <taxon>Vibrionales</taxon>
        <taxon>Vibrionaceae</taxon>
        <taxon>Vibrio</taxon>
    </lineage>
</organism>
<accession>A0A090RRE7</accession>
<dbReference type="Gene3D" id="3.90.76.10">
    <property type="entry name" value="Dipeptide-binding Protein, Domain 1"/>
    <property type="match status" value="1"/>
</dbReference>
<dbReference type="InterPro" id="IPR039424">
    <property type="entry name" value="SBP_5"/>
</dbReference>
<keyword evidence="5" id="KW-1185">Reference proteome</keyword>
<reference evidence="4 5" key="2">
    <citation type="submission" date="2014-09" db="EMBL/GenBank/DDBJ databases">
        <authorList>
            <consortium name="NBRP consortium"/>
            <person name="Sawabe T."/>
            <person name="Meirelles P."/>
            <person name="Nakanishi M."/>
            <person name="Sayaka M."/>
            <person name="Hattori M."/>
            <person name="Ohkuma M."/>
        </authorList>
    </citation>
    <scope>NUCLEOTIDE SEQUENCE [LARGE SCALE GENOMIC DNA]</scope>
    <source>
        <strain evidence="5">JCM19235</strain>
    </source>
</reference>
<feature type="domain" description="Transcriptional regulator SgrR N-terminal HTH" evidence="3">
    <location>
        <begin position="8"/>
        <end position="129"/>
    </location>
</feature>
<dbReference type="OrthoDB" id="5894719at2"/>
<evidence type="ECO:0000259" key="2">
    <source>
        <dbReference type="Pfam" id="PF00496"/>
    </source>
</evidence>
<evidence type="ECO:0000313" key="5">
    <source>
        <dbReference type="Proteomes" id="UP000029228"/>
    </source>
</evidence>